<name>A0A7X9WBY1_STACP</name>
<dbReference type="RefSeq" id="WP_002434554.1">
    <property type="nucleotide sequence ID" value="NZ_AP014956.1"/>
</dbReference>
<evidence type="ECO:0000256" key="7">
    <source>
        <dbReference type="ARBA" id="ARBA00023136"/>
    </source>
</evidence>
<comment type="similarity">
    <text evidence="2">Belongs to the AzlC family.</text>
</comment>
<evidence type="ECO:0000313" key="10">
    <source>
        <dbReference type="EMBL" id="NMK98612.1"/>
    </source>
</evidence>
<dbReference type="GO" id="GO:0005886">
    <property type="term" value="C:plasma membrane"/>
    <property type="evidence" value="ECO:0007669"/>
    <property type="project" value="UniProtKB-SubCell"/>
</dbReference>
<keyword evidence="6 8" id="KW-1133">Transmembrane helix</keyword>
<evidence type="ECO:0000313" key="12">
    <source>
        <dbReference type="Proteomes" id="UP000291949"/>
    </source>
</evidence>
<sequence>MTHLSFKQGVKECIPTLFGYAGVGLSFGIVAASQNFSILEIILLCLIIYAGAAQFIVCALAITGTPISAIVLTTLIVNSRMFLLSMTLAPNYKQYGLWNRVGLGTLLTDETFGVAITPYIKGEKINDRWLHGLNITAYLFWTISCVAGALFGKYISNPNALGLDYAITAMFIFLGISQFESVKKSRFRIYIILIICVITMMLLLSLVMPSYVAILIAATFAAALGVVMDK</sequence>
<dbReference type="InterPro" id="IPR011606">
    <property type="entry name" value="Brnchd-chn_aa_trnsp_permease"/>
</dbReference>
<feature type="transmembrane region" description="Helical" evidence="8">
    <location>
        <begin position="158"/>
        <end position="175"/>
    </location>
</feature>
<evidence type="ECO:0000256" key="5">
    <source>
        <dbReference type="ARBA" id="ARBA00022692"/>
    </source>
</evidence>
<dbReference type="Proteomes" id="UP000550736">
    <property type="component" value="Unassembled WGS sequence"/>
</dbReference>
<keyword evidence="7 8" id="KW-0472">Membrane</keyword>
<keyword evidence="5 8" id="KW-0812">Transmembrane</keyword>
<comment type="caution">
    <text evidence="10">The sequence shown here is derived from an EMBL/GenBank/DDBJ whole genome shotgun (WGS) entry which is preliminary data.</text>
</comment>
<evidence type="ECO:0000256" key="3">
    <source>
        <dbReference type="ARBA" id="ARBA00022448"/>
    </source>
</evidence>
<reference evidence="11 12" key="1">
    <citation type="journal article" date="2019" name="Sci. Transl. Med.">
        <title>Quorum sensing between bacterial species on the skin protects against epidermal injury in atopic dermatitis.</title>
        <authorList>
            <person name="Williams M.R."/>
        </authorList>
    </citation>
    <scope>NUCLEOTIDE SEQUENCE [LARGE SCALE GENOMIC DNA]</scope>
    <source>
        <strain evidence="11 12">H8</strain>
    </source>
</reference>
<evidence type="ECO:0000313" key="11">
    <source>
        <dbReference type="EMBL" id="TBW76101.1"/>
    </source>
</evidence>
<dbReference type="Pfam" id="PF03591">
    <property type="entry name" value="AzlC"/>
    <property type="match status" value="1"/>
</dbReference>
<evidence type="ECO:0000313" key="14">
    <source>
        <dbReference type="Proteomes" id="UP000550736"/>
    </source>
</evidence>
<proteinExistence type="inferred from homology"/>
<keyword evidence="3" id="KW-0813">Transport</keyword>
<dbReference type="Proteomes" id="UP000538955">
    <property type="component" value="Unassembled WGS sequence"/>
</dbReference>
<evidence type="ECO:0000256" key="4">
    <source>
        <dbReference type="ARBA" id="ARBA00022475"/>
    </source>
</evidence>
<evidence type="ECO:0000256" key="1">
    <source>
        <dbReference type="ARBA" id="ARBA00004651"/>
    </source>
</evidence>
<evidence type="ECO:0000313" key="9">
    <source>
        <dbReference type="EMBL" id="NMK55283.1"/>
    </source>
</evidence>
<protein>
    <submittedName>
        <fullName evidence="10">AzlC family ABC transporter permease</fullName>
    </submittedName>
    <submittedName>
        <fullName evidence="11">Branched-chain amino acid ABC transporter permease</fullName>
    </submittedName>
</protein>
<evidence type="ECO:0000313" key="13">
    <source>
        <dbReference type="Proteomes" id="UP000538955"/>
    </source>
</evidence>
<keyword evidence="13" id="KW-1185">Reference proteome</keyword>
<feature type="transmembrane region" description="Helical" evidence="8">
    <location>
        <begin position="132"/>
        <end position="152"/>
    </location>
</feature>
<dbReference type="GO" id="GO:1903785">
    <property type="term" value="P:L-valine transmembrane transport"/>
    <property type="evidence" value="ECO:0007669"/>
    <property type="project" value="TreeGrafter"/>
</dbReference>
<accession>A0A7X9WBY1</accession>
<dbReference type="EMBL" id="JABBLX010000055">
    <property type="protein sequence ID" value="NMK98612.1"/>
    <property type="molecule type" value="Genomic_DNA"/>
</dbReference>
<reference evidence="13 14" key="2">
    <citation type="submission" date="2020-04" db="EMBL/GenBank/DDBJ databases">
        <title>The Epidemiology and Molecular Characteristics of Linezolid-Resistant Staphylococcus capitis in Huashan Hospital, Shanghai.</title>
        <authorList>
            <person name="Ding L."/>
            <person name="Li P."/>
            <person name="Yang Y."/>
            <person name="Lin D."/>
            <person name="Xu X."/>
        </authorList>
    </citation>
    <scope>NUCLEOTIDE SEQUENCE [LARGE SCALE GENOMIC DNA]</scope>
    <source>
        <strain evidence="10 14">12-86</strain>
        <strain evidence="9 13">17-84</strain>
    </source>
</reference>
<dbReference type="GeneID" id="93668241"/>
<dbReference type="PANTHER" id="PTHR34979:SF1">
    <property type="entry name" value="INNER MEMBRANE PROTEIN YGAZ"/>
    <property type="match status" value="1"/>
</dbReference>
<evidence type="ECO:0000256" key="6">
    <source>
        <dbReference type="ARBA" id="ARBA00022989"/>
    </source>
</evidence>
<gene>
    <name evidence="11" type="ORF">EQ811_09650</name>
    <name evidence="10" type="ORF">HHM13_11145</name>
    <name evidence="9" type="ORF">HHM24_11225</name>
</gene>
<evidence type="ECO:0000256" key="2">
    <source>
        <dbReference type="ARBA" id="ARBA00010735"/>
    </source>
</evidence>
<dbReference type="PANTHER" id="PTHR34979">
    <property type="entry name" value="INNER MEMBRANE PROTEIN YGAZ"/>
    <property type="match status" value="1"/>
</dbReference>
<feature type="transmembrane region" description="Helical" evidence="8">
    <location>
        <begin position="101"/>
        <end position="120"/>
    </location>
</feature>
<dbReference type="EMBL" id="JABBMI010000091">
    <property type="protein sequence ID" value="NMK55283.1"/>
    <property type="molecule type" value="Genomic_DNA"/>
</dbReference>
<feature type="transmembrane region" description="Helical" evidence="8">
    <location>
        <begin position="210"/>
        <end position="228"/>
    </location>
</feature>
<dbReference type="AlphaFoldDB" id="A0A7X9WBY1"/>
<feature type="transmembrane region" description="Helical" evidence="8">
    <location>
        <begin position="12"/>
        <end position="32"/>
    </location>
</feature>
<organism evidence="10 14">
    <name type="scientific">Staphylococcus capitis</name>
    <dbReference type="NCBI Taxonomy" id="29388"/>
    <lineage>
        <taxon>Bacteria</taxon>
        <taxon>Bacillati</taxon>
        <taxon>Bacillota</taxon>
        <taxon>Bacilli</taxon>
        <taxon>Bacillales</taxon>
        <taxon>Staphylococcaceae</taxon>
        <taxon>Staphylococcus</taxon>
    </lineage>
</organism>
<keyword evidence="4" id="KW-1003">Cell membrane</keyword>
<dbReference type="Proteomes" id="UP000291949">
    <property type="component" value="Unassembled WGS sequence"/>
</dbReference>
<feature type="transmembrane region" description="Helical" evidence="8">
    <location>
        <begin position="38"/>
        <end position="62"/>
    </location>
</feature>
<evidence type="ECO:0000256" key="8">
    <source>
        <dbReference type="SAM" id="Phobius"/>
    </source>
</evidence>
<comment type="subcellular location">
    <subcellularLocation>
        <location evidence="1">Cell membrane</location>
        <topology evidence="1">Multi-pass membrane protein</topology>
    </subcellularLocation>
</comment>
<dbReference type="EMBL" id="SCHC01000003">
    <property type="protein sequence ID" value="TBW76101.1"/>
    <property type="molecule type" value="Genomic_DNA"/>
</dbReference>
<feature type="transmembrane region" description="Helical" evidence="8">
    <location>
        <begin position="187"/>
        <end position="204"/>
    </location>
</feature>